<sequence length="211" mass="21729">MRAWPVVVAVLVLAGCGSTQGGLGADGTAPAETAPAPASAAGGTSSGSSDGEKAQLPDLVGKGLQVAQDDAQAAGFDRLTSHDALGRGRSQLWDRDWQVCFQSPAAGQRPTDTEIDFGTVKLDEKCPKSDGGAGEVEKAGDTMPDLIGTSLNIAQESLGDNVSLSVTDGKNRHRPILVLSNWQVCTQKPKPGGKFGGVPVSLTVVKFDEKC</sequence>
<protein>
    <recommendedName>
        <fullName evidence="5">PASTA domain-containing protein</fullName>
    </recommendedName>
</protein>
<reference evidence="3 4" key="1">
    <citation type="submission" date="2024-10" db="EMBL/GenBank/DDBJ databases">
        <title>The Natural Products Discovery Center: Release of the First 8490 Sequenced Strains for Exploring Actinobacteria Biosynthetic Diversity.</title>
        <authorList>
            <person name="Kalkreuter E."/>
            <person name="Kautsar S.A."/>
            <person name="Yang D."/>
            <person name="Bader C.D."/>
            <person name="Teijaro C.N."/>
            <person name="Fluegel L."/>
            <person name="Davis C.M."/>
            <person name="Simpson J.R."/>
            <person name="Lauterbach L."/>
            <person name="Steele A.D."/>
            <person name="Gui C."/>
            <person name="Meng S."/>
            <person name="Li G."/>
            <person name="Viehrig K."/>
            <person name="Ye F."/>
            <person name="Su P."/>
            <person name="Kiefer A.F."/>
            <person name="Nichols A."/>
            <person name="Cepeda A.J."/>
            <person name="Yan W."/>
            <person name="Fan B."/>
            <person name="Jiang Y."/>
            <person name="Adhikari A."/>
            <person name="Zheng C.-J."/>
            <person name="Schuster L."/>
            <person name="Cowan T.M."/>
            <person name="Smanski M.J."/>
            <person name="Chevrette M.G."/>
            <person name="De Carvalho L.P.S."/>
            <person name="Shen B."/>
        </authorList>
    </citation>
    <scope>NUCLEOTIDE SEQUENCE [LARGE SCALE GENOMIC DNA]</scope>
    <source>
        <strain evidence="3 4">NPDC049639</strain>
    </source>
</reference>
<dbReference type="Gene3D" id="3.30.10.20">
    <property type="match status" value="1"/>
</dbReference>
<dbReference type="PROSITE" id="PS51257">
    <property type="entry name" value="PROKAR_LIPOPROTEIN"/>
    <property type="match status" value="1"/>
</dbReference>
<feature type="compositionally biased region" description="Low complexity" evidence="1">
    <location>
        <begin position="26"/>
        <end position="49"/>
    </location>
</feature>
<organism evidence="3 4">
    <name type="scientific">Spongisporangium articulatum</name>
    <dbReference type="NCBI Taxonomy" id="3362603"/>
    <lineage>
        <taxon>Bacteria</taxon>
        <taxon>Bacillati</taxon>
        <taxon>Actinomycetota</taxon>
        <taxon>Actinomycetes</taxon>
        <taxon>Kineosporiales</taxon>
        <taxon>Kineosporiaceae</taxon>
        <taxon>Spongisporangium</taxon>
    </lineage>
</organism>
<evidence type="ECO:0000313" key="3">
    <source>
        <dbReference type="EMBL" id="MFI7585480.1"/>
    </source>
</evidence>
<evidence type="ECO:0008006" key="5">
    <source>
        <dbReference type="Google" id="ProtNLM"/>
    </source>
</evidence>
<dbReference type="EMBL" id="JBITLV010000001">
    <property type="protein sequence ID" value="MFI7585480.1"/>
    <property type="molecule type" value="Genomic_DNA"/>
</dbReference>
<feature type="region of interest" description="Disordered" evidence="1">
    <location>
        <begin position="26"/>
        <end position="55"/>
    </location>
</feature>
<evidence type="ECO:0000256" key="2">
    <source>
        <dbReference type="SAM" id="SignalP"/>
    </source>
</evidence>
<keyword evidence="2" id="KW-0732">Signal</keyword>
<name>A0ABW8AGI5_9ACTN</name>
<feature type="signal peptide" evidence="2">
    <location>
        <begin position="1"/>
        <end position="21"/>
    </location>
</feature>
<gene>
    <name evidence="3" type="ORF">ACIB24_00220</name>
</gene>
<comment type="caution">
    <text evidence="3">The sequence shown here is derived from an EMBL/GenBank/DDBJ whole genome shotgun (WGS) entry which is preliminary data.</text>
</comment>
<evidence type="ECO:0000256" key="1">
    <source>
        <dbReference type="SAM" id="MobiDB-lite"/>
    </source>
</evidence>
<accession>A0ABW8AGI5</accession>
<keyword evidence="4" id="KW-1185">Reference proteome</keyword>
<dbReference type="Proteomes" id="UP001612915">
    <property type="component" value="Unassembled WGS sequence"/>
</dbReference>
<evidence type="ECO:0000313" key="4">
    <source>
        <dbReference type="Proteomes" id="UP001612915"/>
    </source>
</evidence>
<feature type="chain" id="PRO_5045066038" description="PASTA domain-containing protein" evidence="2">
    <location>
        <begin position="22"/>
        <end position="211"/>
    </location>
</feature>
<dbReference type="RefSeq" id="WP_398273417.1">
    <property type="nucleotide sequence ID" value="NZ_JBITLV010000001.1"/>
</dbReference>
<proteinExistence type="predicted"/>